<evidence type="ECO:0000256" key="2">
    <source>
        <dbReference type="ARBA" id="ARBA00022552"/>
    </source>
</evidence>
<sequence length="1220" mass="137328">MAQRAGQKRKVIEVPRPESSDDEGEFDGEELNGAFDESDSAEDDSEDEFDSEADIEDEEDEDAELDSDEIPSSEDEEDVRDQIRNLKSRGANATPEKLMGTDTGRDIQNLSVSPDQRMKRLELQDRTKTSNYRIEQDANGNERYVYHEIDPAYDTDDSDAPVTSNTIGNIPLSYYDAYPHIGYDINGKKIARPAKGQALDSLLESIDLPEGWTGLTDPSTGKPLELSPDELETLKKLTRNEQPGDGYDPYPDYVEWFTGKGMEEVMPLSAAPEPKRRFIPSMHEHKRVMKMVKAIKEGRIKPFRTPDEEEREREEQELEYASYDVWANEAPRPDHPMNVPAPKLPPPGYEESYHPPAEYLPDKQEREEWENTDPEERKRDFLPRDHSALRRVPGYDELLHERMNRCLDLYLAPRVRRSKLNIDPESLLPKLPDPSELKPFPTTCHKTFSGHDGQVRTVAVDPTGRYIASGGTDGTVRIWSIENTRQVRRIKLSQSEPVNVVAWRPGHSAFILGACCGETVYFIVPQLEDITEEVDNNARDMIDAGFGYEATNATKTVDGAPKPKAATWERPPQSLQDKGVLLTITFRSTPKTLVWHRRGEYFSTVCPNSNSTSTSVAIHTLSKHQTQHPFKRPKGLAQTVCFHPSRPLFFLATRQRIRIYDLQAQKLEKELQPGARWISDISLHPMGDNLLVSSYDKRLLWHDLDLGSTPYKTLRYHSKAIRSVKFHNSHPLFADASDDGTLQVLHGKVFGDSMENATVVPLKILRGHRIKKDIGVLAVDWHPVEAWLVSGGADGTFRRRRYRSPESNEVTSAFWPMAPIGSQLAALEQASGNERAQGYAEALQQITTSGDDISDNLVAYVQSITSDAVGVINSRPLLSAFVEHFRALSNEIKLEAGPQIVQILQPKVISFEQQDTEIKLILADAYEADDDFTNSAKTLQNITLESSQRSVSDDDKAKIWMRICRCYLEEDDATNATSYLNKIKQIFYNVTDQPTRLQFQLSQARISDSQRSFLDASVAYYALSNESVVDEEERLQALSAAITCAVLAPAGPQRGKQLAKIYKDERASEVPEFGILEKIFLDRLLSPDEVAAFAANLKEHQLAKTSDGSTVLDKAVLEHNLLAVSRIYANITFENLGKVLGVDADRAEVYASGMIQSNRLSGSIDQIAGVIHFNSKEPTNPKIDLRLWDQNVQGLAESVENLTTMLQREEPAWYDRQLAA</sequence>
<dbReference type="PROSITE" id="PS50250">
    <property type="entry name" value="PCI"/>
    <property type="match status" value="1"/>
</dbReference>
<dbReference type="InterPro" id="IPR054559">
    <property type="entry name" value="PSMD12-CSN4-like_N"/>
</dbReference>
<dbReference type="EMBL" id="PNEN01000578">
    <property type="protein sequence ID" value="PPJ53518.1"/>
    <property type="molecule type" value="Genomic_DNA"/>
</dbReference>
<keyword evidence="5 6" id="KW-0539">Nucleus</keyword>
<gene>
    <name evidence="6" type="primary">ERB1</name>
    <name evidence="10" type="ORF">CBER1_00272</name>
</gene>
<dbReference type="Pfam" id="PF01399">
    <property type="entry name" value="PCI"/>
    <property type="match status" value="1"/>
</dbReference>
<dbReference type="AlphaFoldDB" id="A0A2S6C1A8"/>
<dbReference type="GO" id="GO:0005654">
    <property type="term" value="C:nucleoplasm"/>
    <property type="evidence" value="ECO:0007669"/>
    <property type="project" value="UniProtKB-SubCell"/>
</dbReference>
<comment type="function">
    <text evidence="6">Component of the NOP7 complex, which is required for maturation of the 25S and 5.8S ribosomal RNAs and formation of the 60S ribosome.</text>
</comment>
<keyword evidence="1 6" id="KW-0690">Ribosome biogenesis</keyword>
<evidence type="ECO:0000256" key="5">
    <source>
        <dbReference type="ARBA" id="ARBA00023242"/>
    </source>
</evidence>
<evidence type="ECO:0000256" key="8">
    <source>
        <dbReference type="SAM" id="MobiDB-lite"/>
    </source>
</evidence>
<dbReference type="SUPFAM" id="SSF46785">
    <property type="entry name" value="Winged helix' DNA-binding domain"/>
    <property type="match status" value="1"/>
</dbReference>
<dbReference type="FunFam" id="2.130.10.10:FF:000061">
    <property type="entry name" value="Ribosome biogenesis protein BOP1 homolog"/>
    <property type="match status" value="1"/>
</dbReference>
<keyword evidence="3 7" id="KW-0853">WD repeat</keyword>
<dbReference type="PROSITE" id="PS50082">
    <property type="entry name" value="WD_REPEATS_2"/>
    <property type="match status" value="1"/>
</dbReference>
<feature type="region of interest" description="Disordered" evidence="8">
    <location>
        <begin position="331"/>
        <end position="377"/>
    </location>
</feature>
<accession>A0A2S6C1A8</accession>
<evidence type="ECO:0000313" key="11">
    <source>
        <dbReference type="Proteomes" id="UP000237631"/>
    </source>
</evidence>
<dbReference type="STRING" id="357750.A0A2S6C1A8"/>
<feature type="compositionally biased region" description="Basic and acidic residues" evidence="8">
    <location>
        <begin position="10"/>
        <end position="19"/>
    </location>
</feature>
<dbReference type="PANTHER" id="PTHR17605">
    <property type="entry name" value="RIBOSOME BIOGENESIS PROTEIN BOP1 BLOCK OF PROLIFERATION 1 PROTEIN"/>
    <property type="match status" value="1"/>
</dbReference>
<evidence type="ECO:0000313" key="10">
    <source>
        <dbReference type="EMBL" id="PPJ53518.1"/>
    </source>
</evidence>
<feature type="repeat" description="WD" evidence="7">
    <location>
        <begin position="448"/>
        <end position="489"/>
    </location>
</feature>
<evidence type="ECO:0000259" key="9">
    <source>
        <dbReference type="PROSITE" id="PS50250"/>
    </source>
</evidence>
<dbReference type="OrthoDB" id="5571054at2759"/>
<feature type="region of interest" description="Disordered" evidence="8">
    <location>
        <begin position="1"/>
        <end position="113"/>
    </location>
</feature>
<dbReference type="InterPro" id="IPR001680">
    <property type="entry name" value="WD40_rpt"/>
</dbReference>
<evidence type="ECO:0000256" key="1">
    <source>
        <dbReference type="ARBA" id="ARBA00022517"/>
    </source>
</evidence>
<keyword evidence="2 6" id="KW-0698">rRNA processing</keyword>
<dbReference type="GO" id="GO:0043021">
    <property type="term" value="F:ribonucleoprotein complex binding"/>
    <property type="evidence" value="ECO:0007669"/>
    <property type="project" value="UniProtKB-UniRule"/>
</dbReference>
<dbReference type="InterPro" id="IPR036322">
    <property type="entry name" value="WD40_repeat_dom_sf"/>
</dbReference>
<comment type="similarity">
    <text evidence="6">Belongs to the WD repeat BOP1/ERB1 family.</text>
</comment>
<dbReference type="PANTHER" id="PTHR17605:SF0">
    <property type="entry name" value="RIBOSOME BIOGENESIS PROTEIN BOP1"/>
    <property type="match status" value="1"/>
</dbReference>
<dbReference type="GO" id="GO:0070545">
    <property type="term" value="C:PeBoW complex"/>
    <property type="evidence" value="ECO:0007669"/>
    <property type="project" value="TreeGrafter"/>
</dbReference>
<name>A0A2S6C1A8_9PEZI</name>
<dbReference type="Pfam" id="PF22241">
    <property type="entry name" value="PSMD12-CSN4_N"/>
    <property type="match status" value="1"/>
</dbReference>
<evidence type="ECO:0000256" key="3">
    <source>
        <dbReference type="ARBA" id="ARBA00022574"/>
    </source>
</evidence>
<dbReference type="Pfam" id="PF00400">
    <property type="entry name" value="WD40"/>
    <property type="match status" value="3"/>
</dbReference>
<dbReference type="Gene3D" id="2.130.10.10">
    <property type="entry name" value="YVTN repeat-like/Quinoprotein amine dehydrogenase"/>
    <property type="match status" value="1"/>
</dbReference>
<dbReference type="InterPro" id="IPR028598">
    <property type="entry name" value="BOP1/Erb1"/>
</dbReference>
<feature type="compositionally biased region" description="Acidic residues" evidence="8">
    <location>
        <begin position="20"/>
        <end position="79"/>
    </location>
</feature>
<protein>
    <recommendedName>
        <fullName evidence="6">Ribosome biogenesis protein ERB1</fullName>
    </recommendedName>
    <alternativeName>
        <fullName evidence="6">Eukaryotic ribosome biogenesis protein 1</fullName>
    </alternativeName>
</protein>
<evidence type="ECO:0000256" key="7">
    <source>
        <dbReference type="PROSITE-ProRule" id="PRU00221"/>
    </source>
</evidence>
<dbReference type="GO" id="GO:0000466">
    <property type="term" value="P:maturation of 5.8S rRNA from tricistronic rRNA transcript (SSU-rRNA, 5.8S rRNA, LSU-rRNA)"/>
    <property type="evidence" value="ECO:0007669"/>
    <property type="project" value="UniProtKB-UniRule"/>
</dbReference>
<dbReference type="Pfam" id="PF08145">
    <property type="entry name" value="BOP1NT"/>
    <property type="match status" value="1"/>
</dbReference>
<dbReference type="InterPro" id="IPR036388">
    <property type="entry name" value="WH-like_DNA-bd_sf"/>
</dbReference>
<dbReference type="GO" id="GO:0030687">
    <property type="term" value="C:preribosome, large subunit precursor"/>
    <property type="evidence" value="ECO:0007669"/>
    <property type="project" value="UniProtKB-UniRule"/>
</dbReference>
<keyword evidence="11" id="KW-1185">Reference proteome</keyword>
<dbReference type="Proteomes" id="UP000237631">
    <property type="component" value="Unassembled WGS sequence"/>
</dbReference>
<dbReference type="InterPro" id="IPR015943">
    <property type="entry name" value="WD40/YVTN_repeat-like_dom_sf"/>
</dbReference>
<dbReference type="PROSITE" id="PS50294">
    <property type="entry name" value="WD_REPEATS_REGION"/>
    <property type="match status" value="1"/>
</dbReference>
<dbReference type="InterPro" id="IPR012953">
    <property type="entry name" value="BOP1_N_dom"/>
</dbReference>
<keyword evidence="4" id="KW-0677">Repeat</keyword>
<dbReference type="SMART" id="SM01035">
    <property type="entry name" value="BOP1NT"/>
    <property type="match status" value="1"/>
</dbReference>
<reference evidence="11" key="1">
    <citation type="journal article" date="2017" name="bioRxiv">
        <title>Conservation of a gene cluster reveals novel cercosporin biosynthetic mechanisms and extends production to the genus Colletotrichum.</title>
        <authorList>
            <person name="de Jonge R."/>
            <person name="Ebert M.K."/>
            <person name="Huitt-Roehl C.R."/>
            <person name="Pal P."/>
            <person name="Suttle J.C."/>
            <person name="Spanner R.E."/>
            <person name="Neubauer J.D."/>
            <person name="Jurick W.M.II."/>
            <person name="Stott K.A."/>
            <person name="Secor G.A."/>
            <person name="Thomma B.P.H.J."/>
            <person name="Van de Peer Y."/>
            <person name="Townsend C.A."/>
            <person name="Bolton M.D."/>
        </authorList>
    </citation>
    <scope>NUCLEOTIDE SEQUENCE [LARGE SCALE GENOMIC DNA]</scope>
    <source>
        <strain evidence="11">CBS538.71</strain>
    </source>
</reference>
<dbReference type="SMART" id="SM00088">
    <property type="entry name" value="PINT"/>
    <property type="match status" value="1"/>
</dbReference>
<dbReference type="GO" id="GO:0005829">
    <property type="term" value="C:cytosol"/>
    <property type="evidence" value="ECO:0007669"/>
    <property type="project" value="UniProtKB-ARBA"/>
</dbReference>
<feature type="domain" description="PCI" evidence="9">
    <location>
        <begin position="1009"/>
        <end position="1178"/>
    </location>
</feature>
<evidence type="ECO:0000256" key="4">
    <source>
        <dbReference type="ARBA" id="ARBA00022737"/>
    </source>
</evidence>
<dbReference type="GO" id="GO:0000463">
    <property type="term" value="P:maturation of LSU-rRNA from tricistronic rRNA transcript (SSU-rRNA, 5.8S rRNA, LSU-rRNA)"/>
    <property type="evidence" value="ECO:0007669"/>
    <property type="project" value="UniProtKB-UniRule"/>
</dbReference>
<comment type="caution">
    <text evidence="10">The sequence shown here is derived from an EMBL/GenBank/DDBJ whole genome shotgun (WGS) entry which is preliminary data.</text>
</comment>
<evidence type="ECO:0000256" key="6">
    <source>
        <dbReference type="HAMAP-Rule" id="MF_03027"/>
    </source>
</evidence>
<organism evidence="10 11">
    <name type="scientific">Cercospora berteroae</name>
    <dbReference type="NCBI Taxonomy" id="357750"/>
    <lineage>
        <taxon>Eukaryota</taxon>
        <taxon>Fungi</taxon>
        <taxon>Dikarya</taxon>
        <taxon>Ascomycota</taxon>
        <taxon>Pezizomycotina</taxon>
        <taxon>Dothideomycetes</taxon>
        <taxon>Dothideomycetidae</taxon>
        <taxon>Mycosphaerellales</taxon>
        <taxon>Mycosphaerellaceae</taxon>
        <taxon>Cercospora</taxon>
    </lineage>
</organism>
<comment type="subcellular location">
    <subcellularLocation>
        <location evidence="6">Nucleus</location>
        <location evidence="6">Nucleolus</location>
    </subcellularLocation>
    <subcellularLocation>
        <location evidence="6">Nucleus</location>
        <location evidence="6">Nucleoplasm</location>
    </subcellularLocation>
</comment>
<dbReference type="SUPFAM" id="SSF50978">
    <property type="entry name" value="WD40 repeat-like"/>
    <property type="match status" value="1"/>
</dbReference>
<dbReference type="SMART" id="SM00320">
    <property type="entry name" value="WD40"/>
    <property type="match status" value="6"/>
</dbReference>
<dbReference type="InterPro" id="IPR000717">
    <property type="entry name" value="PCI_dom"/>
</dbReference>
<proteinExistence type="inferred from homology"/>
<dbReference type="Gene3D" id="1.10.10.10">
    <property type="entry name" value="Winged helix-like DNA-binding domain superfamily/Winged helix DNA-binding domain"/>
    <property type="match status" value="1"/>
</dbReference>
<dbReference type="HAMAP" id="MF_03027">
    <property type="entry name" value="BOP1"/>
    <property type="match status" value="1"/>
</dbReference>
<dbReference type="InterPro" id="IPR036390">
    <property type="entry name" value="WH_DNA-bd_sf"/>
</dbReference>
<comment type="subunit">
    <text evidence="6">Component of the NOP7 complex, composed of ERB1, NOP7 and YTM1. Within the NOP7 complex ERB1 appears to interact directly with NOP7 and YTM1. The NOP7 complex also associates with the 66S pre-ribosome.</text>
</comment>